<gene>
    <name evidence="3" type="ORF">BV898_14702</name>
</gene>
<evidence type="ECO:0000256" key="2">
    <source>
        <dbReference type="SAM" id="Phobius"/>
    </source>
</evidence>
<sequence length="315" mass="33858">MMTPPPCVGAFRFGASALIFTSSPPSNGKIQELFRHRRPLWMLSLCEIVLGIIMLYCSNDEMIPLLPAPCLVVGGFFTLFTGCCTEITGILTIPAFFQASTQRPRVPAAVYIFSVYMAVMGAAAGLSIAAAIHGFLGERPNHSDLHLGDFKTMLGVRTTVAVLQTVLVVAVIPFALHCLYTDHGHLLRELNEVADDGWSRLYGNGIGDHGAGIRSVPAAGPVGQTRKLRPRQPTGRPRVPLPEVPEDEALLEETIVPVPRPPPPAYQLRVSSREGSPPPAFSGSSTRRNSVQSIWSLPPAYTAVACENLDAAALV</sequence>
<keyword evidence="2" id="KW-1133">Transmembrane helix</keyword>
<name>A0A9X6N998_HYPEX</name>
<feature type="region of interest" description="Disordered" evidence="1">
    <location>
        <begin position="213"/>
        <end position="288"/>
    </location>
</feature>
<organism evidence="3 4">
    <name type="scientific">Hypsibius exemplaris</name>
    <name type="common">Freshwater tardigrade</name>
    <dbReference type="NCBI Taxonomy" id="2072580"/>
    <lineage>
        <taxon>Eukaryota</taxon>
        <taxon>Metazoa</taxon>
        <taxon>Ecdysozoa</taxon>
        <taxon>Tardigrada</taxon>
        <taxon>Eutardigrada</taxon>
        <taxon>Parachela</taxon>
        <taxon>Hypsibioidea</taxon>
        <taxon>Hypsibiidae</taxon>
        <taxon>Hypsibius</taxon>
    </lineage>
</organism>
<accession>A0A9X6N998</accession>
<keyword evidence="2" id="KW-0472">Membrane</keyword>
<feature type="transmembrane region" description="Helical" evidence="2">
    <location>
        <begin position="39"/>
        <end position="56"/>
    </location>
</feature>
<evidence type="ECO:0000313" key="3">
    <source>
        <dbReference type="EMBL" id="OWA50177.1"/>
    </source>
</evidence>
<dbReference type="EMBL" id="MTYJ01000184">
    <property type="protein sequence ID" value="OWA50177.1"/>
    <property type="molecule type" value="Genomic_DNA"/>
</dbReference>
<evidence type="ECO:0000256" key="1">
    <source>
        <dbReference type="SAM" id="MobiDB-lite"/>
    </source>
</evidence>
<keyword evidence="4" id="KW-1185">Reference proteome</keyword>
<reference evidence="4" key="1">
    <citation type="submission" date="2017-01" db="EMBL/GenBank/DDBJ databases">
        <title>Comparative genomics of anhydrobiosis in the tardigrade Hypsibius dujardini.</title>
        <authorList>
            <person name="Yoshida Y."/>
            <person name="Koutsovoulos G."/>
            <person name="Laetsch D."/>
            <person name="Stevens L."/>
            <person name="Kumar S."/>
            <person name="Horikawa D."/>
            <person name="Ishino K."/>
            <person name="Komine S."/>
            <person name="Tomita M."/>
            <person name="Blaxter M."/>
            <person name="Arakawa K."/>
        </authorList>
    </citation>
    <scope>NUCLEOTIDE SEQUENCE [LARGE SCALE GENOMIC DNA]</scope>
    <source>
        <strain evidence="4">Z151</strain>
    </source>
</reference>
<evidence type="ECO:0000313" key="4">
    <source>
        <dbReference type="Proteomes" id="UP000192578"/>
    </source>
</evidence>
<dbReference type="AlphaFoldDB" id="A0A9X6N998"/>
<comment type="caution">
    <text evidence="3">The sequence shown here is derived from an EMBL/GenBank/DDBJ whole genome shotgun (WGS) entry which is preliminary data.</text>
</comment>
<feature type="transmembrane region" description="Helical" evidence="2">
    <location>
        <begin position="76"/>
        <end position="97"/>
    </location>
</feature>
<feature type="transmembrane region" description="Helical" evidence="2">
    <location>
        <begin position="109"/>
        <end position="136"/>
    </location>
</feature>
<proteinExistence type="predicted"/>
<dbReference type="Proteomes" id="UP000192578">
    <property type="component" value="Unassembled WGS sequence"/>
</dbReference>
<keyword evidence="2" id="KW-0812">Transmembrane</keyword>
<feature type="transmembrane region" description="Helical" evidence="2">
    <location>
        <begin position="156"/>
        <end position="180"/>
    </location>
</feature>
<protein>
    <submittedName>
        <fullName evidence="3">Uncharacterized protein</fullName>
    </submittedName>
</protein>